<dbReference type="Gene3D" id="1.10.150.650">
    <property type="match status" value="1"/>
</dbReference>
<organism evidence="2 3">
    <name type="scientific">Candidatus Methylomirabilis lanthanidiphila</name>
    <dbReference type="NCBI Taxonomy" id="2211376"/>
    <lineage>
        <taxon>Bacteria</taxon>
        <taxon>Candidatus Methylomirabilota</taxon>
        <taxon>Candidatus Methylomirabilia</taxon>
        <taxon>Candidatus Methylomirabilales</taxon>
        <taxon>Candidatus Methylomirabilaceae</taxon>
        <taxon>Candidatus Methylomirabilis</taxon>
    </lineage>
</organism>
<accession>A0A564ZHP1</accession>
<dbReference type="InterPro" id="IPR016195">
    <property type="entry name" value="Pol/histidinol_Pase-like"/>
</dbReference>
<dbReference type="AlphaFoldDB" id="A0A564ZHP1"/>
<dbReference type="GO" id="GO:0035312">
    <property type="term" value="F:5'-3' DNA exonuclease activity"/>
    <property type="evidence" value="ECO:0007669"/>
    <property type="project" value="TreeGrafter"/>
</dbReference>
<dbReference type="SUPFAM" id="SSF89550">
    <property type="entry name" value="PHP domain-like"/>
    <property type="match status" value="1"/>
</dbReference>
<dbReference type="InterPro" id="IPR052018">
    <property type="entry name" value="PHP_domain"/>
</dbReference>
<proteinExistence type="predicted"/>
<dbReference type="CDD" id="cd07438">
    <property type="entry name" value="PHP_HisPPase_AMP"/>
    <property type="match status" value="1"/>
</dbReference>
<keyword evidence="3" id="KW-1185">Reference proteome</keyword>
<feature type="domain" description="Polymerase/histidinol phosphatase N-terminal" evidence="1">
    <location>
        <begin position="5"/>
        <end position="70"/>
    </location>
</feature>
<sequence>MASRVDLHLHTKASDGALRPAELVQAAARIGIRVMAVTDHDSVNGIAEAREAACDLPIEVIPGIELSASLDRDEIHILGYLLDVDDPSLQKALRRLQEDRLAQAQAMVDRLGALGHPLQWDRVMAIANGGSVGRPHIAKALVECGAVTSVDEAFSRFLRRGGPGYVEGPKILPQEAVRLIREAHGVPSLAHPIIVGASDYHLDLDRLLPTMVEAGLAGIETYYKGYTQEITASLCGIAEQYRLVPTGGSDFHGGGVVADAELGGVEVPWESVERLRARKHESGSIPMAFQ</sequence>
<evidence type="ECO:0000313" key="2">
    <source>
        <dbReference type="EMBL" id="VUZ84437.1"/>
    </source>
</evidence>
<dbReference type="SMART" id="SM00481">
    <property type="entry name" value="POLIIIAc"/>
    <property type="match status" value="1"/>
</dbReference>
<dbReference type="PANTHER" id="PTHR42924:SF3">
    <property type="entry name" value="POLYMERASE_HISTIDINOL PHOSPHATASE N-TERMINAL DOMAIN-CONTAINING PROTEIN"/>
    <property type="match status" value="1"/>
</dbReference>
<dbReference type="InterPro" id="IPR003141">
    <property type="entry name" value="Pol/His_phosphatase_N"/>
</dbReference>
<name>A0A564ZHP1_9BACT</name>
<dbReference type="PANTHER" id="PTHR42924">
    <property type="entry name" value="EXONUCLEASE"/>
    <property type="match status" value="1"/>
</dbReference>
<dbReference type="EMBL" id="CABIKM010000012">
    <property type="protein sequence ID" value="VUZ84437.1"/>
    <property type="molecule type" value="Genomic_DNA"/>
</dbReference>
<dbReference type="GO" id="GO:0004534">
    <property type="term" value="F:5'-3' RNA exonuclease activity"/>
    <property type="evidence" value="ECO:0007669"/>
    <property type="project" value="TreeGrafter"/>
</dbReference>
<dbReference type="Gene3D" id="3.20.20.140">
    <property type="entry name" value="Metal-dependent hydrolases"/>
    <property type="match status" value="1"/>
</dbReference>
<protein>
    <recommendedName>
        <fullName evidence="1">Polymerase/histidinol phosphatase N-terminal domain-containing protein</fullName>
    </recommendedName>
</protein>
<evidence type="ECO:0000259" key="1">
    <source>
        <dbReference type="SMART" id="SM00481"/>
    </source>
</evidence>
<gene>
    <name evidence="2" type="ORF">MELA_00808</name>
</gene>
<dbReference type="InterPro" id="IPR004013">
    <property type="entry name" value="PHP_dom"/>
</dbReference>
<dbReference type="Proteomes" id="UP000334340">
    <property type="component" value="Unassembled WGS sequence"/>
</dbReference>
<reference evidence="2 3" key="1">
    <citation type="submission" date="2019-07" db="EMBL/GenBank/DDBJ databases">
        <authorList>
            <person name="Cremers G."/>
        </authorList>
    </citation>
    <scope>NUCLEOTIDE SEQUENCE [LARGE SCALE GENOMIC DNA]</scope>
</reference>
<evidence type="ECO:0000313" key="3">
    <source>
        <dbReference type="Proteomes" id="UP000334340"/>
    </source>
</evidence>
<dbReference type="Pfam" id="PF02811">
    <property type="entry name" value="PHP"/>
    <property type="match status" value="1"/>
</dbReference>